<dbReference type="Gene3D" id="3.20.20.450">
    <property type="entry name" value="EAL domain"/>
    <property type="match status" value="1"/>
</dbReference>
<dbReference type="InterPro" id="IPR052155">
    <property type="entry name" value="Biofilm_reg_signaling"/>
</dbReference>
<sequence length="618" mass="69048">MKPDLVPQNRDMIISREQSNALLKIQRDIMERLTLGADHQSILDALCKTAEDMSAGAVASVMVFDESRSFLKVLAAPSMPADAISALNGLIPGPQAGSCGTAVYCNEPQYVCNTSDDPRWSKLRQFAFDFNICACWSNPVRINEQEPIGSFALSNFEPGQPSEFLRRLLETCAYIAGIVIKRQREESQLWKLAHYDPLTDLPNRSFFNNHLEYAIQIARRTRQKLALLFLDLDKFKDINDTQGHEAGDRVLQYIAQSIESCLRKGDTFARLGGDEFVVLIENLNDTELVTHICEKINNSFKSKFTLNDIDYPLSVSIGVSIFPDNGETAQILLRNADTAMYAAKKQGLGRYQFYQEALTQTVTDRLQLTAEIRQALVQQDFVIHYQPQYCHDNDKIVGAEALVRWRHADKGMIPPAEFIPVAEQSDLINELGIYVLKTACQQCLAWWKRGLPRFSLAVNLSVNQLRPGVAAEFQALLMEIGFPLANLELEVTESLIMKYEDLSELKALQALGIAIAMDDFGIGHSSLAQLKHLPISKLKIDRSFIKDIPAADNDMLIASTIISMGHSMGLKIVAEGVETAAQKSFLAEKGCDLLQGYLLSKPLPAEEFERLLLARQQA</sequence>
<dbReference type="GO" id="GO:0003824">
    <property type="term" value="F:catalytic activity"/>
    <property type="evidence" value="ECO:0007669"/>
    <property type="project" value="UniProtKB-ARBA"/>
</dbReference>
<protein>
    <submittedName>
        <fullName evidence="4">EAL domain-containing protein</fullName>
    </submittedName>
</protein>
<reference evidence="4 5" key="1">
    <citation type="journal article" date="2024" name="Microbiology">
        <title>Methylomarinum rosea sp. nov., a novel halophilic methanotrophic bacterium from the hypersaline Lake Elton.</title>
        <authorList>
            <person name="Suleimanov R.Z."/>
            <person name="Oshkin I.Y."/>
            <person name="Danilova O.V."/>
            <person name="Suzina N.E."/>
            <person name="Dedysh S.N."/>
        </authorList>
    </citation>
    <scope>NUCLEOTIDE SEQUENCE [LARGE SCALE GENOMIC DNA]</scope>
    <source>
        <strain evidence="4 5">Ch1-1</strain>
    </source>
</reference>
<dbReference type="InterPro" id="IPR001633">
    <property type="entry name" value="EAL_dom"/>
</dbReference>
<dbReference type="FunFam" id="3.30.70.270:FF:000001">
    <property type="entry name" value="Diguanylate cyclase domain protein"/>
    <property type="match status" value="1"/>
</dbReference>
<dbReference type="SMART" id="SM00267">
    <property type="entry name" value="GGDEF"/>
    <property type="match status" value="1"/>
</dbReference>
<comment type="cofactor">
    <cofactor evidence="1">
        <name>Mg(2+)</name>
        <dbReference type="ChEBI" id="CHEBI:18420"/>
    </cofactor>
</comment>
<evidence type="ECO:0000313" key="4">
    <source>
        <dbReference type="EMBL" id="XBS21375.1"/>
    </source>
</evidence>
<dbReference type="InterPro" id="IPR029787">
    <property type="entry name" value="Nucleotide_cyclase"/>
</dbReference>
<feature type="domain" description="EAL" evidence="2">
    <location>
        <begin position="365"/>
        <end position="616"/>
    </location>
</feature>
<dbReference type="PROSITE" id="PS50887">
    <property type="entry name" value="GGDEF"/>
    <property type="match status" value="1"/>
</dbReference>
<dbReference type="Gene3D" id="3.30.450.40">
    <property type="match status" value="1"/>
</dbReference>
<evidence type="ECO:0000259" key="3">
    <source>
        <dbReference type="PROSITE" id="PS50887"/>
    </source>
</evidence>
<evidence type="ECO:0000259" key="2">
    <source>
        <dbReference type="PROSITE" id="PS50883"/>
    </source>
</evidence>
<dbReference type="SMART" id="SM00052">
    <property type="entry name" value="EAL"/>
    <property type="match status" value="1"/>
</dbReference>
<dbReference type="InterPro" id="IPR029016">
    <property type="entry name" value="GAF-like_dom_sf"/>
</dbReference>
<dbReference type="EMBL" id="CP157743">
    <property type="protein sequence ID" value="XBS21375.1"/>
    <property type="molecule type" value="Genomic_DNA"/>
</dbReference>
<dbReference type="InterPro" id="IPR000160">
    <property type="entry name" value="GGDEF_dom"/>
</dbReference>
<feature type="domain" description="GGDEF" evidence="3">
    <location>
        <begin position="223"/>
        <end position="356"/>
    </location>
</feature>
<dbReference type="Pfam" id="PF00990">
    <property type="entry name" value="GGDEF"/>
    <property type="match status" value="1"/>
</dbReference>
<name>A0AAU7NWL6_9GAMM</name>
<dbReference type="SUPFAM" id="SSF55073">
    <property type="entry name" value="Nucleotide cyclase"/>
    <property type="match status" value="1"/>
</dbReference>
<evidence type="ECO:0000313" key="5">
    <source>
        <dbReference type="Proteomes" id="UP001225378"/>
    </source>
</evidence>
<evidence type="ECO:0000256" key="1">
    <source>
        <dbReference type="ARBA" id="ARBA00001946"/>
    </source>
</evidence>
<dbReference type="NCBIfam" id="TIGR00254">
    <property type="entry name" value="GGDEF"/>
    <property type="match status" value="1"/>
</dbReference>
<dbReference type="PANTHER" id="PTHR44757:SF2">
    <property type="entry name" value="BIOFILM ARCHITECTURE MAINTENANCE PROTEIN MBAA"/>
    <property type="match status" value="1"/>
</dbReference>
<dbReference type="InterPro" id="IPR012226">
    <property type="entry name" value="Diguanyl_cyclase/Pdiesterase"/>
</dbReference>
<keyword evidence="5" id="KW-1185">Reference proteome</keyword>
<dbReference type="Proteomes" id="UP001225378">
    <property type="component" value="Chromosome"/>
</dbReference>
<gene>
    <name evidence="4" type="ORF">Q9L42_004410</name>
</gene>
<dbReference type="Pfam" id="PF13185">
    <property type="entry name" value="GAF_2"/>
    <property type="match status" value="1"/>
</dbReference>
<accession>A0AAU7NWL6</accession>
<dbReference type="Gene3D" id="3.30.70.270">
    <property type="match status" value="1"/>
</dbReference>
<dbReference type="PIRSF" id="PIRSF005925">
    <property type="entry name" value="Dos"/>
    <property type="match status" value="1"/>
</dbReference>
<dbReference type="InterPro" id="IPR003018">
    <property type="entry name" value="GAF"/>
</dbReference>
<dbReference type="Pfam" id="PF00563">
    <property type="entry name" value="EAL"/>
    <property type="match status" value="1"/>
</dbReference>
<organism evidence="4 5">
    <name type="scientific">Methylomarinum roseum</name>
    <dbReference type="NCBI Taxonomy" id="3067653"/>
    <lineage>
        <taxon>Bacteria</taxon>
        <taxon>Pseudomonadati</taxon>
        <taxon>Pseudomonadota</taxon>
        <taxon>Gammaproteobacteria</taxon>
        <taxon>Methylococcales</taxon>
        <taxon>Methylococcaceae</taxon>
        <taxon>Methylomarinum</taxon>
    </lineage>
</organism>
<dbReference type="CDD" id="cd01948">
    <property type="entry name" value="EAL"/>
    <property type="match status" value="1"/>
</dbReference>
<dbReference type="SMART" id="SM00065">
    <property type="entry name" value="GAF"/>
    <property type="match status" value="1"/>
</dbReference>
<dbReference type="AlphaFoldDB" id="A0AAU7NWL6"/>
<proteinExistence type="predicted"/>
<dbReference type="InterPro" id="IPR035919">
    <property type="entry name" value="EAL_sf"/>
</dbReference>
<dbReference type="SUPFAM" id="SSF141868">
    <property type="entry name" value="EAL domain-like"/>
    <property type="match status" value="1"/>
</dbReference>
<dbReference type="InterPro" id="IPR043128">
    <property type="entry name" value="Rev_trsase/Diguanyl_cyclase"/>
</dbReference>
<dbReference type="RefSeq" id="WP_305909634.1">
    <property type="nucleotide sequence ID" value="NZ_CP157743.1"/>
</dbReference>
<dbReference type="PANTHER" id="PTHR44757">
    <property type="entry name" value="DIGUANYLATE CYCLASE DGCP"/>
    <property type="match status" value="1"/>
</dbReference>
<dbReference type="PROSITE" id="PS50883">
    <property type="entry name" value="EAL"/>
    <property type="match status" value="1"/>
</dbReference>
<dbReference type="KEGG" id="mech:Q9L42_004410"/>
<dbReference type="CDD" id="cd01949">
    <property type="entry name" value="GGDEF"/>
    <property type="match status" value="1"/>
</dbReference>
<dbReference type="SUPFAM" id="SSF55781">
    <property type="entry name" value="GAF domain-like"/>
    <property type="match status" value="1"/>
</dbReference>